<sequence>MEMKEIPDREQTLSISPYSMLAQNRRMDSARNLSKGPNPFNSHYERTRGTPEVSLHPNFPRLGIFHPPIPPVRSQQHLERSQEETRHANLQNENIGEKFASFGVNSLGEWYGTVPTPGSHYRQYLECVEKQSKVLDFSEAKHNEERGAAATPATSSTLVESSSSKLQCNGMKDLPEGPISPSSSSDQTISDEELEAKILGSEHRMTFLMGCRKIKDDCKAGNFPMNVVDRAKYLWKILSEAKDDCLCSDGTMGKLQALLVACCIYIACQQCNFSRTFTAIRILTNTLSSAYKESIPKSLEVLWEFRNDTNCSCLRAFRTPPEEECCQICHKLHKKSTSSDTFEPLVLCMRCSGAYHMSCATKCNAIIDTPKPGDLFCRRCVPCTIHPHVEQNPLNLTKRTLALASSDAVSKDRKRIEKEPGASSLNNDLSESYQQGQPEANITGKRRIERLKEQCRKVAKELHDAHDAYLTALEENFLEITMPDPPVQNQQTEAETFLSSIGITEKRKMREPLSEIITKRVFRGSGDLNQSGVDRQSCYLPGRGGN</sequence>
<dbReference type="GO" id="GO:0097550">
    <property type="term" value="C:transcription preinitiation complex"/>
    <property type="evidence" value="ECO:0007669"/>
    <property type="project" value="TreeGrafter"/>
</dbReference>
<feature type="domain" description="Transcription factor TFIIB cyclin-like" evidence="4">
    <location>
        <begin position="206"/>
        <end position="281"/>
    </location>
</feature>
<keyword evidence="1" id="KW-0805">Transcription regulation</keyword>
<dbReference type="EMBL" id="CAJHIA010000030">
    <property type="protein sequence ID" value="CAD6447954.1"/>
    <property type="molecule type" value="Genomic_DNA"/>
</dbReference>
<dbReference type="PANTHER" id="PTHR11618">
    <property type="entry name" value="TRANSCRIPTION INITIATION FACTOR IIB-RELATED"/>
    <property type="match status" value="1"/>
</dbReference>
<dbReference type="GO" id="GO:0006367">
    <property type="term" value="P:transcription initiation at RNA polymerase II promoter"/>
    <property type="evidence" value="ECO:0007669"/>
    <property type="project" value="TreeGrafter"/>
</dbReference>
<dbReference type="InterPro" id="IPR013150">
    <property type="entry name" value="TFIIB_cyclin"/>
</dbReference>
<name>A0A8H2W1I2_9HELO</name>
<evidence type="ECO:0000256" key="2">
    <source>
        <dbReference type="ARBA" id="ARBA00023163"/>
    </source>
</evidence>
<dbReference type="SUPFAM" id="SSF47954">
    <property type="entry name" value="Cyclin-like"/>
    <property type="match status" value="1"/>
</dbReference>
<dbReference type="GO" id="GO:0016251">
    <property type="term" value="F:RNA polymerase II general transcription initiation factor activity"/>
    <property type="evidence" value="ECO:0007669"/>
    <property type="project" value="TreeGrafter"/>
</dbReference>
<dbReference type="Pfam" id="PF00382">
    <property type="entry name" value="TFIIB"/>
    <property type="match status" value="1"/>
</dbReference>
<feature type="region of interest" description="Disordered" evidence="3">
    <location>
        <begin position="407"/>
        <end position="444"/>
    </location>
</feature>
<accession>A0A8H2W1I2</accession>
<dbReference type="InterPro" id="IPR036915">
    <property type="entry name" value="Cyclin-like_sf"/>
</dbReference>
<feature type="compositionally biased region" description="Polar residues" evidence="3">
    <location>
        <begin position="423"/>
        <end position="440"/>
    </location>
</feature>
<evidence type="ECO:0000313" key="6">
    <source>
        <dbReference type="Proteomes" id="UP000624404"/>
    </source>
</evidence>
<keyword evidence="6" id="KW-1185">Reference proteome</keyword>
<reference evidence="5" key="1">
    <citation type="submission" date="2020-10" db="EMBL/GenBank/DDBJ databases">
        <authorList>
            <person name="Kusch S."/>
        </authorList>
    </citation>
    <scope>NUCLEOTIDE SEQUENCE</scope>
    <source>
        <strain evidence="5">SwB9</strain>
    </source>
</reference>
<organism evidence="5 6">
    <name type="scientific">Sclerotinia trifoliorum</name>
    <dbReference type="NCBI Taxonomy" id="28548"/>
    <lineage>
        <taxon>Eukaryota</taxon>
        <taxon>Fungi</taxon>
        <taxon>Dikarya</taxon>
        <taxon>Ascomycota</taxon>
        <taxon>Pezizomycotina</taxon>
        <taxon>Leotiomycetes</taxon>
        <taxon>Helotiales</taxon>
        <taxon>Sclerotiniaceae</taxon>
        <taxon>Sclerotinia</taxon>
    </lineage>
</organism>
<protein>
    <submittedName>
        <fullName evidence="5">32334136-4381-4879-8025-6bf397f79f11</fullName>
    </submittedName>
</protein>
<dbReference type="Proteomes" id="UP000624404">
    <property type="component" value="Unassembled WGS sequence"/>
</dbReference>
<gene>
    <name evidence="5" type="ORF">SCLTRI_LOCUS7746</name>
</gene>
<feature type="region of interest" description="Disordered" evidence="3">
    <location>
        <begin position="143"/>
        <end position="162"/>
    </location>
</feature>
<feature type="compositionally biased region" description="Basic and acidic residues" evidence="3">
    <location>
        <begin position="409"/>
        <end position="420"/>
    </location>
</feature>
<evidence type="ECO:0000256" key="3">
    <source>
        <dbReference type="SAM" id="MobiDB-lite"/>
    </source>
</evidence>
<dbReference type="InterPro" id="IPR013083">
    <property type="entry name" value="Znf_RING/FYVE/PHD"/>
</dbReference>
<dbReference type="GO" id="GO:0005634">
    <property type="term" value="C:nucleus"/>
    <property type="evidence" value="ECO:0007669"/>
    <property type="project" value="TreeGrafter"/>
</dbReference>
<evidence type="ECO:0000313" key="5">
    <source>
        <dbReference type="EMBL" id="CAD6447954.1"/>
    </source>
</evidence>
<dbReference type="PANTHER" id="PTHR11618:SF13">
    <property type="entry name" value="TRANSCRIPTION INITIATION FACTOR IIB"/>
    <property type="match status" value="1"/>
</dbReference>
<dbReference type="InterPro" id="IPR000812">
    <property type="entry name" value="TFIIB"/>
</dbReference>
<evidence type="ECO:0000259" key="4">
    <source>
        <dbReference type="Pfam" id="PF00382"/>
    </source>
</evidence>
<dbReference type="Gene3D" id="3.30.40.10">
    <property type="entry name" value="Zinc/RING finger domain, C3HC4 (zinc finger)"/>
    <property type="match status" value="1"/>
</dbReference>
<dbReference type="GO" id="GO:0070897">
    <property type="term" value="P:transcription preinitiation complex assembly"/>
    <property type="evidence" value="ECO:0007669"/>
    <property type="project" value="InterPro"/>
</dbReference>
<dbReference type="GO" id="GO:0017025">
    <property type="term" value="F:TBP-class protein binding"/>
    <property type="evidence" value="ECO:0007669"/>
    <property type="project" value="InterPro"/>
</dbReference>
<dbReference type="OrthoDB" id="3505322at2759"/>
<dbReference type="Gene3D" id="1.10.472.10">
    <property type="entry name" value="Cyclin-like"/>
    <property type="match status" value="1"/>
</dbReference>
<dbReference type="AlphaFoldDB" id="A0A8H2W1I2"/>
<evidence type="ECO:0000256" key="1">
    <source>
        <dbReference type="ARBA" id="ARBA00023015"/>
    </source>
</evidence>
<keyword evidence="2" id="KW-0804">Transcription</keyword>
<comment type="caution">
    <text evidence="5">The sequence shown here is derived from an EMBL/GenBank/DDBJ whole genome shotgun (WGS) entry which is preliminary data.</text>
</comment>
<proteinExistence type="predicted"/>